<dbReference type="OrthoDB" id="10313607at2759"/>
<evidence type="ECO:0000313" key="3">
    <source>
        <dbReference type="Proteomes" id="UP000054350"/>
    </source>
</evidence>
<dbReference type="AlphaFoldDB" id="A0A0L0T7T4"/>
<name>A0A0L0T7T4_ALLM3</name>
<evidence type="ECO:0000256" key="1">
    <source>
        <dbReference type="SAM" id="Phobius"/>
    </source>
</evidence>
<protein>
    <submittedName>
        <fullName evidence="2">Uncharacterized protein</fullName>
    </submittedName>
</protein>
<accession>A0A0L0T7T4</accession>
<proteinExistence type="predicted"/>
<reference evidence="3" key="2">
    <citation type="submission" date="2009-11" db="EMBL/GenBank/DDBJ databases">
        <title>The Genome Sequence of Allomyces macrogynus strain ATCC 38327.</title>
        <authorList>
            <consortium name="The Broad Institute Genome Sequencing Platform"/>
            <person name="Russ C."/>
            <person name="Cuomo C."/>
            <person name="Shea T."/>
            <person name="Young S.K."/>
            <person name="Zeng Q."/>
            <person name="Koehrsen M."/>
            <person name="Haas B."/>
            <person name="Borodovsky M."/>
            <person name="Guigo R."/>
            <person name="Alvarado L."/>
            <person name="Berlin A."/>
            <person name="Borenstein D."/>
            <person name="Chen Z."/>
            <person name="Engels R."/>
            <person name="Freedman E."/>
            <person name="Gellesch M."/>
            <person name="Goldberg J."/>
            <person name="Griggs A."/>
            <person name="Gujja S."/>
            <person name="Heiman D."/>
            <person name="Hepburn T."/>
            <person name="Howarth C."/>
            <person name="Jen D."/>
            <person name="Larson L."/>
            <person name="Lewis B."/>
            <person name="Mehta T."/>
            <person name="Park D."/>
            <person name="Pearson M."/>
            <person name="Roberts A."/>
            <person name="Saif S."/>
            <person name="Shenoy N."/>
            <person name="Sisk P."/>
            <person name="Stolte C."/>
            <person name="Sykes S."/>
            <person name="Walk T."/>
            <person name="White J."/>
            <person name="Yandava C."/>
            <person name="Burger G."/>
            <person name="Gray M.W."/>
            <person name="Holland P.W.H."/>
            <person name="King N."/>
            <person name="Lang F.B.F."/>
            <person name="Roger A.J."/>
            <person name="Ruiz-Trillo I."/>
            <person name="Lander E."/>
            <person name="Nusbaum C."/>
        </authorList>
    </citation>
    <scope>NUCLEOTIDE SEQUENCE [LARGE SCALE GENOMIC DNA]</scope>
    <source>
        <strain evidence="3">ATCC 38327</strain>
    </source>
</reference>
<dbReference type="VEuPathDB" id="FungiDB:AMAG_20297"/>
<keyword evidence="1" id="KW-0812">Transmembrane</keyword>
<sequence>MISLDFVTDDQLALLANMFASLFFALCVLYTVAVEGDKVPAAVVAAASTSS</sequence>
<keyword evidence="3" id="KW-1185">Reference proteome</keyword>
<gene>
    <name evidence="2" type="ORF">AMAG_20297</name>
</gene>
<dbReference type="EMBL" id="GG745367">
    <property type="protein sequence ID" value="KNE70614.1"/>
    <property type="molecule type" value="Genomic_DNA"/>
</dbReference>
<feature type="transmembrane region" description="Helical" evidence="1">
    <location>
        <begin position="12"/>
        <end position="33"/>
    </location>
</feature>
<keyword evidence="1" id="KW-1133">Transmembrane helix</keyword>
<dbReference type="Proteomes" id="UP000054350">
    <property type="component" value="Unassembled WGS sequence"/>
</dbReference>
<evidence type="ECO:0000313" key="2">
    <source>
        <dbReference type="EMBL" id="KNE70614.1"/>
    </source>
</evidence>
<reference evidence="2 3" key="1">
    <citation type="submission" date="2009-11" db="EMBL/GenBank/DDBJ databases">
        <title>Annotation of Allomyces macrogynus ATCC 38327.</title>
        <authorList>
            <consortium name="The Broad Institute Genome Sequencing Platform"/>
            <person name="Russ C."/>
            <person name="Cuomo C."/>
            <person name="Burger G."/>
            <person name="Gray M.W."/>
            <person name="Holland P.W.H."/>
            <person name="King N."/>
            <person name="Lang F.B.F."/>
            <person name="Roger A.J."/>
            <person name="Ruiz-Trillo I."/>
            <person name="Young S.K."/>
            <person name="Zeng Q."/>
            <person name="Gargeya S."/>
            <person name="Fitzgerald M."/>
            <person name="Haas B."/>
            <person name="Abouelleil A."/>
            <person name="Alvarado L."/>
            <person name="Arachchi H.M."/>
            <person name="Berlin A."/>
            <person name="Chapman S.B."/>
            <person name="Gearin G."/>
            <person name="Goldberg J."/>
            <person name="Griggs A."/>
            <person name="Gujja S."/>
            <person name="Hansen M."/>
            <person name="Heiman D."/>
            <person name="Howarth C."/>
            <person name="Larimer J."/>
            <person name="Lui A."/>
            <person name="MacDonald P.J.P."/>
            <person name="McCowen C."/>
            <person name="Montmayeur A."/>
            <person name="Murphy C."/>
            <person name="Neiman D."/>
            <person name="Pearson M."/>
            <person name="Priest M."/>
            <person name="Roberts A."/>
            <person name="Saif S."/>
            <person name="Shea T."/>
            <person name="Sisk P."/>
            <person name="Stolte C."/>
            <person name="Sykes S."/>
            <person name="Wortman J."/>
            <person name="Nusbaum C."/>
            <person name="Birren B."/>
        </authorList>
    </citation>
    <scope>NUCLEOTIDE SEQUENCE [LARGE SCALE GENOMIC DNA]</scope>
    <source>
        <strain evidence="2 3">ATCC 38327</strain>
    </source>
</reference>
<organism evidence="2 3">
    <name type="scientific">Allomyces macrogynus (strain ATCC 38327)</name>
    <name type="common">Allomyces javanicus var. macrogynus</name>
    <dbReference type="NCBI Taxonomy" id="578462"/>
    <lineage>
        <taxon>Eukaryota</taxon>
        <taxon>Fungi</taxon>
        <taxon>Fungi incertae sedis</taxon>
        <taxon>Blastocladiomycota</taxon>
        <taxon>Blastocladiomycetes</taxon>
        <taxon>Blastocladiales</taxon>
        <taxon>Blastocladiaceae</taxon>
        <taxon>Allomyces</taxon>
    </lineage>
</organism>
<keyword evidence="1" id="KW-0472">Membrane</keyword>